<dbReference type="Gene3D" id="3.40.50.880">
    <property type="match status" value="1"/>
</dbReference>
<dbReference type="PANTHER" id="PTHR48094:SF11">
    <property type="entry name" value="GLUTATHIONE-INDEPENDENT GLYOXALASE HSP31-RELATED"/>
    <property type="match status" value="1"/>
</dbReference>
<comment type="similarity">
    <text evidence="3">Belongs to the peptidase C56 family. HSP31-like subfamily.</text>
</comment>
<comment type="caution">
    <text evidence="5">The sequence shown here is derived from an EMBL/GenBank/DDBJ whole genome shotgun (WGS) entry which is preliminary data.</text>
</comment>
<evidence type="ECO:0000313" key="5">
    <source>
        <dbReference type="EMBL" id="OUR95882.1"/>
    </source>
</evidence>
<keyword evidence="5" id="KW-0315">Glutamine amidotransferase</keyword>
<evidence type="ECO:0000259" key="4">
    <source>
        <dbReference type="Pfam" id="PF01965"/>
    </source>
</evidence>
<dbReference type="SUPFAM" id="SSF52317">
    <property type="entry name" value="Class I glutamine amidotransferase-like"/>
    <property type="match status" value="1"/>
</dbReference>
<evidence type="ECO:0000313" key="6">
    <source>
        <dbReference type="Proteomes" id="UP000196531"/>
    </source>
</evidence>
<dbReference type="EMBL" id="MAAO01000007">
    <property type="protein sequence ID" value="OUR95882.1"/>
    <property type="molecule type" value="Genomic_DNA"/>
</dbReference>
<name>A0A1Y5F5E4_9BACT</name>
<evidence type="ECO:0000256" key="3">
    <source>
        <dbReference type="ARBA" id="ARBA00038493"/>
    </source>
</evidence>
<organism evidence="5 6">
    <name type="scientific">Halobacteriovorax marinus</name>
    <dbReference type="NCBI Taxonomy" id="97084"/>
    <lineage>
        <taxon>Bacteria</taxon>
        <taxon>Pseudomonadati</taxon>
        <taxon>Bdellovibrionota</taxon>
        <taxon>Bacteriovoracia</taxon>
        <taxon>Bacteriovoracales</taxon>
        <taxon>Halobacteriovoraceae</taxon>
        <taxon>Halobacteriovorax</taxon>
    </lineage>
</organism>
<dbReference type="InterPro" id="IPR002818">
    <property type="entry name" value="DJ-1/PfpI"/>
</dbReference>
<dbReference type="CDD" id="cd03141">
    <property type="entry name" value="GATase1_Hsp31_like"/>
    <property type="match status" value="1"/>
</dbReference>
<dbReference type="Pfam" id="PF01965">
    <property type="entry name" value="DJ-1_PfpI"/>
    <property type="match status" value="1"/>
</dbReference>
<dbReference type="GO" id="GO:0019172">
    <property type="term" value="F:glyoxalase III activity"/>
    <property type="evidence" value="ECO:0007669"/>
    <property type="project" value="TreeGrafter"/>
</dbReference>
<keyword evidence="5" id="KW-0808">Transferase</keyword>
<dbReference type="InterPro" id="IPR050325">
    <property type="entry name" value="Prot/Nucl_acid_deglycase"/>
</dbReference>
<reference evidence="6" key="1">
    <citation type="journal article" date="2017" name="Proc. Natl. Acad. Sci. U.S.A.">
        <title>Simulation of Deepwater Horizon oil plume reveals substrate specialization within a complex community of hydrocarbon-degraders.</title>
        <authorList>
            <person name="Hu P."/>
            <person name="Dubinsky E.A."/>
            <person name="Probst A.J."/>
            <person name="Wang J."/>
            <person name="Sieber C.M.K."/>
            <person name="Tom L.M."/>
            <person name="Gardinali P."/>
            <person name="Banfield J.F."/>
            <person name="Atlas R.M."/>
            <person name="Andersen G.L."/>
        </authorList>
    </citation>
    <scope>NUCLEOTIDE SEQUENCE [LARGE SCALE GENOMIC DNA]</scope>
</reference>
<dbReference type="Proteomes" id="UP000196531">
    <property type="component" value="Unassembled WGS sequence"/>
</dbReference>
<keyword evidence="1" id="KW-0346">Stress response</keyword>
<evidence type="ECO:0000256" key="1">
    <source>
        <dbReference type="ARBA" id="ARBA00023016"/>
    </source>
</evidence>
<gene>
    <name evidence="5" type="ORF">A9Q84_14190</name>
</gene>
<dbReference type="GO" id="GO:0019243">
    <property type="term" value="P:methylglyoxal catabolic process to D-lactate via S-lactoyl-glutathione"/>
    <property type="evidence" value="ECO:0007669"/>
    <property type="project" value="TreeGrafter"/>
</dbReference>
<sequence length="231" mass="25249">MVSCQSEPKKILIVVTNQSDLVGTGLKTGYYLPEVSHPYYKFKKAGLLVDFASPKGGVAPMDPKSLDLKDPLNKKFYENKELMGQLKNTLSLKNVNPKEYKAIVFAGGHGTMWDFADSEAVSKVSREIYESGGVVAAVCHGPAALVNIKLSNGDYLIKGKKVTGFTNVEEDIVELSKFMPFMLEDKLKERGAKFESANAWNEKVVVDGRIVTGQNPASASELGSKIVELLK</sequence>
<dbReference type="PANTHER" id="PTHR48094">
    <property type="entry name" value="PROTEIN/NUCLEIC ACID DEGLYCASE DJ-1-RELATED"/>
    <property type="match status" value="1"/>
</dbReference>
<keyword evidence="2" id="KW-0456">Lyase</keyword>
<feature type="domain" description="DJ-1/PfpI" evidence="4">
    <location>
        <begin position="34"/>
        <end position="228"/>
    </location>
</feature>
<dbReference type="InterPro" id="IPR029062">
    <property type="entry name" value="Class_I_gatase-like"/>
</dbReference>
<dbReference type="GO" id="GO:0005737">
    <property type="term" value="C:cytoplasm"/>
    <property type="evidence" value="ECO:0007669"/>
    <property type="project" value="TreeGrafter"/>
</dbReference>
<dbReference type="GO" id="GO:0016740">
    <property type="term" value="F:transferase activity"/>
    <property type="evidence" value="ECO:0007669"/>
    <property type="project" value="UniProtKB-KW"/>
</dbReference>
<protein>
    <submittedName>
        <fullName evidence="5">Type 1 glutamine amidotransferase domain-containing protein</fullName>
    </submittedName>
</protein>
<dbReference type="AlphaFoldDB" id="A0A1Y5F5E4"/>
<proteinExistence type="inferred from homology"/>
<accession>A0A1Y5F5E4</accession>
<evidence type="ECO:0000256" key="2">
    <source>
        <dbReference type="ARBA" id="ARBA00023239"/>
    </source>
</evidence>